<accession>A0AA90QR39</accession>
<comment type="caution">
    <text evidence="3">The sequence shown here is derived from an EMBL/GenBank/DDBJ whole genome shotgun (WGS) entry which is preliminary data.</text>
</comment>
<proteinExistence type="predicted"/>
<protein>
    <submittedName>
        <fullName evidence="3">DUF1998 domain-containing protein</fullName>
    </submittedName>
</protein>
<dbReference type="InterPro" id="IPR047721">
    <property type="entry name" value="DrmB"/>
</dbReference>
<dbReference type="AlphaFoldDB" id="A0AA90QR39"/>
<keyword evidence="4" id="KW-1185">Reference proteome</keyword>
<feature type="domain" description="MrfA-like Zn-binding" evidence="2">
    <location>
        <begin position="442"/>
        <end position="538"/>
    </location>
</feature>
<dbReference type="InterPro" id="IPR018973">
    <property type="entry name" value="MZB"/>
</dbReference>
<dbReference type="Proteomes" id="UP001178888">
    <property type="component" value="Unassembled WGS sequence"/>
</dbReference>
<dbReference type="Pfam" id="PF09369">
    <property type="entry name" value="MZB"/>
    <property type="match status" value="1"/>
</dbReference>
<dbReference type="RefSeq" id="WP_308913490.1">
    <property type="nucleotide sequence ID" value="NZ_JAVGVR010000001.1"/>
</dbReference>
<evidence type="ECO:0000313" key="4">
    <source>
        <dbReference type="Proteomes" id="UP001178888"/>
    </source>
</evidence>
<dbReference type="EMBL" id="JAVGVR010000001">
    <property type="protein sequence ID" value="MDQ6598105.1"/>
    <property type="molecule type" value="Genomic_DNA"/>
</dbReference>
<sequence>MGKKSPGGIRPSQLVTTFGPGSLVDFKDDSVMIMGLQDWKEQEGYYRRIYEPRLSARLDISYFLQPQSIKGRGGIPAISFPKYRVCSRCGSLRKDFRNDYRGFFCDCHPKTAPAYPARLIMACEKGHIDDFPWAEWCHKGHDKVCGSPDLYLKSQGRSSSLDDILILCKKCKASNTLAGALKKNSLKGIIGTCNGNSPWKREKSRGCTKVPRGLQRGASNVYFSSTVSALSIPPWTDDIQEIISNKWADIQDIIQNEGFEELKYALRYIFRGYDRKQLDDIWVAIKQRHELGEEQEDIRYEEWMAFQDKEKKTKHFHIEEEEVDPSISKYVSRVVLAHRLREIRVIRGFTRIDYPDPNDENEVSYSYLTSDRDIDWLPGVEILGEGIFIQLNEYQLQQWEETVQQKSRRYQQLLNRYQKWREEKGWKQDQRFSERFVLLHSLSHVLIRELSLSCGYSSNSIREKIYSGPNMCGILLYTGSPDSDGSLGGIIQQGRKDQFHKLLKQAIERAKICTSDPLCSESENVVENKLNLSACHACSLISETSCEWSNLLLDRLSLFQSNDNEYGFFEF</sequence>
<evidence type="ECO:0000313" key="3">
    <source>
        <dbReference type="EMBL" id="MDQ6598105.1"/>
    </source>
</evidence>
<name>A0AA90QR39_9BACI</name>
<evidence type="ECO:0000259" key="2">
    <source>
        <dbReference type="Pfam" id="PF09369"/>
    </source>
</evidence>
<feature type="coiled-coil region" evidence="1">
    <location>
        <begin position="396"/>
        <end position="423"/>
    </location>
</feature>
<organism evidence="3 4">
    <name type="scientific">Bacillus salipaludis</name>
    <dbReference type="NCBI Taxonomy" id="2547811"/>
    <lineage>
        <taxon>Bacteria</taxon>
        <taxon>Bacillati</taxon>
        <taxon>Bacillota</taxon>
        <taxon>Bacilli</taxon>
        <taxon>Bacillales</taxon>
        <taxon>Bacillaceae</taxon>
        <taxon>Bacillus</taxon>
    </lineage>
</organism>
<keyword evidence="1" id="KW-0175">Coiled coil</keyword>
<reference evidence="3" key="1">
    <citation type="submission" date="2023-08" db="EMBL/GenBank/DDBJ databases">
        <title>Nitrogen cycling bacteria in agricultural field soils.</title>
        <authorList>
            <person name="Jang J."/>
        </authorList>
    </citation>
    <scope>NUCLEOTIDE SEQUENCE</scope>
    <source>
        <strain evidence="3">PS3-36</strain>
    </source>
</reference>
<evidence type="ECO:0000256" key="1">
    <source>
        <dbReference type="SAM" id="Coils"/>
    </source>
</evidence>
<dbReference type="NCBIfam" id="NF038324">
    <property type="entry name" value="DrmB_fam"/>
    <property type="match status" value="1"/>
</dbReference>
<gene>
    <name evidence="3" type="ORF">RCG21_17380</name>
</gene>